<dbReference type="EMBL" id="BMAU01021435">
    <property type="protein sequence ID" value="GFY35804.1"/>
    <property type="molecule type" value="Genomic_DNA"/>
</dbReference>
<comment type="caution">
    <text evidence="1">The sequence shown here is derived from an EMBL/GenBank/DDBJ whole genome shotgun (WGS) entry which is preliminary data.</text>
</comment>
<organism evidence="1 2">
    <name type="scientific">Trichonephila clavipes</name>
    <name type="common">Golden silk orbweaver</name>
    <name type="synonym">Nephila clavipes</name>
    <dbReference type="NCBI Taxonomy" id="2585209"/>
    <lineage>
        <taxon>Eukaryota</taxon>
        <taxon>Metazoa</taxon>
        <taxon>Ecdysozoa</taxon>
        <taxon>Arthropoda</taxon>
        <taxon>Chelicerata</taxon>
        <taxon>Arachnida</taxon>
        <taxon>Araneae</taxon>
        <taxon>Araneomorphae</taxon>
        <taxon>Entelegynae</taxon>
        <taxon>Araneoidea</taxon>
        <taxon>Nephilidae</taxon>
        <taxon>Trichonephila</taxon>
    </lineage>
</organism>
<dbReference type="Proteomes" id="UP000887159">
    <property type="component" value="Unassembled WGS sequence"/>
</dbReference>
<sequence length="157" mass="18563">MGSGISRRNWKCFRFEWRVKHEKEQPKTIKENEIGLEFEGWVIFSKKVLVVQFYTRMCTSTCRNCGGGDRGRVAMYRPFGEFRRAKLYCHLYGAQGQRQAYLLPMPRSDYVRQARHIPPLKKHEKENPHTPRHSSTLQKTPRLFQTIILASRFACKL</sequence>
<reference evidence="1" key="1">
    <citation type="submission" date="2020-08" db="EMBL/GenBank/DDBJ databases">
        <title>Multicomponent nature underlies the extraordinary mechanical properties of spider dragline silk.</title>
        <authorList>
            <person name="Kono N."/>
            <person name="Nakamura H."/>
            <person name="Mori M."/>
            <person name="Yoshida Y."/>
            <person name="Ohtoshi R."/>
            <person name="Malay A.D."/>
            <person name="Moran D.A.P."/>
            <person name="Tomita M."/>
            <person name="Numata K."/>
            <person name="Arakawa K."/>
        </authorList>
    </citation>
    <scope>NUCLEOTIDE SEQUENCE</scope>
</reference>
<accession>A0A8X6WK80</accession>
<dbReference type="AlphaFoldDB" id="A0A8X6WK80"/>
<evidence type="ECO:0000313" key="1">
    <source>
        <dbReference type="EMBL" id="GFY35804.1"/>
    </source>
</evidence>
<name>A0A8X6WK80_TRICX</name>
<proteinExistence type="predicted"/>
<evidence type="ECO:0000313" key="2">
    <source>
        <dbReference type="Proteomes" id="UP000887159"/>
    </source>
</evidence>
<protein>
    <submittedName>
        <fullName evidence="1">Uncharacterized protein</fullName>
    </submittedName>
</protein>
<gene>
    <name evidence="1" type="ORF">TNCV_4841811</name>
</gene>
<keyword evidence="2" id="KW-1185">Reference proteome</keyword>